<dbReference type="OMA" id="EDPFTHA"/>
<keyword evidence="2" id="KW-1185">Reference proteome</keyword>
<name>A0A2H3JEP2_WOLCO</name>
<dbReference type="OrthoDB" id="16851at2759"/>
<protein>
    <submittedName>
        <fullName evidence="1">Uncharacterized protein</fullName>
    </submittedName>
</protein>
<evidence type="ECO:0000313" key="1">
    <source>
        <dbReference type="EMBL" id="PCH40700.1"/>
    </source>
</evidence>
<dbReference type="EMBL" id="KB468113">
    <property type="protein sequence ID" value="PCH40700.1"/>
    <property type="molecule type" value="Genomic_DNA"/>
</dbReference>
<proteinExistence type="predicted"/>
<gene>
    <name evidence="1" type="ORF">WOLCODRAFT_69047</name>
</gene>
<dbReference type="Proteomes" id="UP000218811">
    <property type="component" value="Unassembled WGS sequence"/>
</dbReference>
<reference evidence="1 2" key="1">
    <citation type="journal article" date="2012" name="Science">
        <title>The Paleozoic origin of enzymatic lignin decomposition reconstructed from 31 fungal genomes.</title>
        <authorList>
            <person name="Floudas D."/>
            <person name="Binder M."/>
            <person name="Riley R."/>
            <person name="Barry K."/>
            <person name="Blanchette R.A."/>
            <person name="Henrissat B."/>
            <person name="Martinez A.T."/>
            <person name="Otillar R."/>
            <person name="Spatafora J.W."/>
            <person name="Yadav J.S."/>
            <person name="Aerts A."/>
            <person name="Benoit I."/>
            <person name="Boyd A."/>
            <person name="Carlson A."/>
            <person name="Copeland A."/>
            <person name="Coutinho P.M."/>
            <person name="de Vries R.P."/>
            <person name="Ferreira P."/>
            <person name="Findley K."/>
            <person name="Foster B."/>
            <person name="Gaskell J."/>
            <person name="Glotzer D."/>
            <person name="Gorecki P."/>
            <person name="Heitman J."/>
            <person name="Hesse C."/>
            <person name="Hori C."/>
            <person name="Igarashi K."/>
            <person name="Jurgens J.A."/>
            <person name="Kallen N."/>
            <person name="Kersten P."/>
            <person name="Kohler A."/>
            <person name="Kuees U."/>
            <person name="Kumar T.K.A."/>
            <person name="Kuo A."/>
            <person name="LaButti K."/>
            <person name="Larrondo L.F."/>
            <person name="Lindquist E."/>
            <person name="Ling A."/>
            <person name="Lombard V."/>
            <person name="Lucas S."/>
            <person name="Lundell T."/>
            <person name="Martin R."/>
            <person name="McLaughlin D.J."/>
            <person name="Morgenstern I."/>
            <person name="Morin E."/>
            <person name="Murat C."/>
            <person name="Nagy L.G."/>
            <person name="Nolan M."/>
            <person name="Ohm R.A."/>
            <person name="Patyshakuliyeva A."/>
            <person name="Rokas A."/>
            <person name="Ruiz-Duenas F.J."/>
            <person name="Sabat G."/>
            <person name="Salamov A."/>
            <person name="Samejima M."/>
            <person name="Schmutz J."/>
            <person name="Slot J.C."/>
            <person name="St John F."/>
            <person name="Stenlid J."/>
            <person name="Sun H."/>
            <person name="Sun S."/>
            <person name="Syed K."/>
            <person name="Tsang A."/>
            <person name="Wiebenga A."/>
            <person name="Young D."/>
            <person name="Pisabarro A."/>
            <person name="Eastwood D.C."/>
            <person name="Martin F."/>
            <person name="Cullen D."/>
            <person name="Grigoriev I.V."/>
            <person name="Hibbett D.S."/>
        </authorList>
    </citation>
    <scope>NUCLEOTIDE SEQUENCE [LARGE SCALE GENOMIC DNA]</scope>
    <source>
        <strain evidence="1 2">MD-104</strain>
    </source>
</reference>
<sequence length="378" mass="41463">MDDQSSIGTTSSLLCYTSESPISELLDFSDVSSNKDMLERFNRIADLLLLEQHLTVSARGVQTSYELLEIEFYMQYKGLHEDPFTHGSEEQKQSGQWYFHRAPRRSPSSAVPGKSVAGYRGGTRKGLDLTIGTPLIRTSRYFSSGSSDSSKRSKISPHGAIRGGVLLRSIRRIPDGVVISGPSLLVDEILRVSKAASIIDLVNEKWGGDISAMANITAESKAAGTRLQLEPRSKDTQTKRPEIYRSPRIGLDLSHSSIPATDSLTHPRVIFVSKPYRYFTHPHLLTANGRGQTFLGVYQSCVDRGLADGDIRLRQEIARIAGVKPGMVEKLLDEYRLGRTKGTLKPFIGSAGKGASVSAASFLKMMGVLRTLTEKSDA</sequence>
<dbReference type="AlphaFoldDB" id="A0A2H3JEP2"/>
<dbReference type="STRING" id="742152.A0A2H3JEP2"/>
<evidence type="ECO:0000313" key="2">
    <source>
        <dbReference type="Proteomes" id="UP000218811"/>
    </source>
</evidence>
<accession>A0A2H3JEP2</accession>
<organism evidence="1 2">
    <name type="scientific">Wolfiporia cocos (strain MD-104)</name>
    <name type="common">Brown rot fungus</name>
    <dbReference type="NCBI Taxonomy" id="742152"/>
    <lineage>
        <taxon>Eukaryota</taxon>
        <taxon>Fungi</taxon>
        <taxon>Dikarya</taxon>
        <taxon>Basidiomycota</taxon>
        <taxon>Agaricomycotina</taxon>
        <taxon>Agaricomycetes</taxon>
        <taxon>Polyporales</taxon>
        <taxon>Phaeolaceae</taxon>
        <taxon>Wolfiporia</taxon>
    </lineage>
</organism>